<dbReference type="Proteomes" id="UP000838763">
    <property type="component" value="Unassembled WGS sequence"/>
</dbReference>
<sequence>MLRRPWEPHGKTMKKTAQRRLNFSDGVLAFRPHLSYESLFIDTRFCNFCPSNTHIPPTIPIINQPSLSCLKHGHRCSPTFFLNIHTKDLAAATAFFQAIGFTHLTHWSDDKSSSFTLPAPNQNVALMIHTHARYKDFIRPGNTLADPKTSSQALFSIGAKTKEEVDEALQRPWTPAARRIRSLWRVR</sequence>
<dbReference type="AlphaFoldDB" id="A0A9P1H2G3"/>
<accession>A0A9P1H2G3</accession>
<organism evidence="1 2">
    <name type="scientific">Parascedosporium putredinis</name>
    <dbReference type="NCBI Taxonomy" id="1442378"/>
    <lineage>
        <taxon>Eukaryota</taxon>
        <taxon>Fungi</taxon>
        <taxon>Dikarya</taxon>
        <taxon>Ascomycota</taxon>
        <taxon>Pezizomycotina</taxon>
        <taxon>Sordariomycetes</taxon>
        <taxon>Hypocreomycetidae</taxon>
        <taxon>Microascales</taxon>
        <taxon>Microascaceae</taxon>
        <taxon>Parascedosporium</taxon>
    </lineage>
</organism>
<protein>
    <recommendedName>
        <fullName evidence="3">Glyoxalase/fosfomycin resistance/dioxygenase domain-containing protein</fullName>
    </recommendedName>
</protein>
<dbReference type="SUPFAM" id="SSF54593">
    <property type="entry name" value="Glyoxalase/Bleomycin resistance protein/Dihydroxybiphenyl dioxygenase"/>
    <property type="match status" value="1"/>
</dbReference>
<comment type="caution">
    <text evidence="1">The sequence shown here is derived from an EMBL/GenBank/DDBJ whole genome shotgun (WGS) entry which is preliminary data.</text>
</comment>
<dbReference type="InterPro" id="IPR029068">
    <property type="entry name" value="Glyas_Bleomycin-R_OHBP_Dase"/>
</dbReference>
<reference evidence="1" key="1">
    <citation type="submission" date="2022-11" db="EMBL/GenBank/DDBJ databases">
        <authorList>
            <person name="Scott C."/>
            <person name="Bruce N."/>
        </authorList>
    </citation>
    <scope>NUCLEOTIDE SEQUENCE</scope>
</reference>
<evidence type="ECO:0008006" key="3">
    <source>
        <dbReference type="Google" id="ProtNLM"/>
    </source>
</evidence>
<keyword evidence="2" id="KW-1185">Reference proteome</keyword>
<gene>
    <name evidence="1" type="ORF">PPNO1_LOCUS3864</name>
</gene>
<proteinExistence type="predicted"/>
<dbReference type="OrthoDB" id="4181370at2759"/>
<dbReference type="EMBL" id="CALLCH030000010">
    <property type="protein sequence ID" value="CAI4214133.1"/>
    <property type="molecule type" value="Genomic_DNA"/>
</dbReference>
<evidence type="ECO:0000313" key="2">
    <source>
        <dbReference type="Proteomes" id="UP000838763"/>
    </source>
</evidence>
<dbReference type="Gene3D" id="3.10.180.10">
    <property type="entry name" value="2,3-Dihydroxybiphenyl 1,2-Dioxygenase, domain 1"/>
    <property type="match status" value="1"/>
</dbReference>
<name>A0A9P1H2G3_9PEZI</name>
<evidence type="ECO:0000313" key="1">
    <source>
        <dbReference type="EMBL" id="CAI4214133.1"/>
    </source>
</evidence>